<name>A0A0L9VBF3_PHAAN</name>
<dbReference type="Gramene" id="KOM51959">
    <property type="protein sequence ID" value="KOM51959"/>
    <property type="gene ID" value="LR48_Vigan09g061800"/>
</dbReference>
<protein>
    <submittedName>
        <fullName evidence="1">Uncharacterized protein</fullName>
    </submittedName>
</protein>
<dbReference type="AlphaFoldDB" id="A0A0L9VBF3"/>
<sequence>MQRKNVRARASDPEEVEVDPFHVQGGQIGKEGEVDPRAVKTRVADFEIVSVEDIPSVYVEASTEFSYTSKVVFEEVVQVNSEPNFSTSTAEMHIVSNVLHAFPVVPDISLNFEILEEISVVHCLEIPIDGYLDSKALFSDHLLEDMMMDSDRTAHVFMEAHAKLEFDDCAGGINEVADINSKEAVLDM</sequence>
<reference evidence="2" key="1">
    <citation type="journal article" date="2015" name="Proc. Natl. Acad. Sci. U.S.A.">
        <title>Genome sequencing of adzuki bean (Vigna angularis) provides insight into high starch and low fat accumulation and domestication.</title>
        <authorList>
            <person name="Yang K."/>
            <person name="Tian Z."/>
            <person name="Chen C."/>
            <person name="Luo L."/>
            <person name="Zhao B."/>
            <person name="Wang Z."/>
            <person name="Yu L."/>
            <person name="Li Y."/>
            <person name="Sun Y."/>
            <person name="Li W."/>
            <person name="Chen Y."/>
            <person name="Li Y."/>
            <person name="Zhang Y."/>
            <person name="Ai D."/>
            <person name="Zhao J."/>
            <person name="Shang C."/>
            <person name="Ma Y."/>
            <person name="Wu B."/>
            <person name="Wang M."/>
            <person name="Gao L."/>
            <person name="Sun D."/>
            <person name="Zhang P."/>
            <person name="Guo F."/>
            <person name="Wang W."/>
            <person name="Li Y."/>
            <person name="Wang J."/>
            <person name="Varshney R.K."/>
            <person name="Wang J."/>
            <person name="Ling H.Q."/>
            <person name="Wan P."/>
        </authorList>
    </citation>
    <scope>NUCLEOTIDE SEQUENCE</scope>
    <source>
        <strain evidence="2">cv. Jingnong 6</strain>
    </source>
</reference>
<evidence type="ECO:0000313" key="1">
    <source>
        <dbReference type="EMBL" id="KOM51959.1"/>
    </source>
</evidence>
<dbReference type="Proteomes" id="UP000053144">
    <property type="component" value="Chromosome 9"/>
</dbReference>
<gene>
    <name evidence="1" type="ORF">LR48_Vigan09g061800</name>
</gene>
<evidence type="ECO:0000313" key="2">
    <source>
        <dbReference type="Proteomes" id="UP000053144"/>
    </source>
</evidence>
<accession>A0A0L9VBF3</accession>
<dbReference type="EMBL" id="CM003379">
    <property type="protein sequence ID" value="KOM51959.1"/>
    <property type="molecule type" value="Genomic_DNA"/>
</dbReference>
<organism evidence="1 2">
    <name type="scientific">Phaseolus angularis</name>
    <name type="common">Azuki bean</name>
    <name type="synonym">Vigna angularis</name>
    <dbReference type="NCBI Taxonomy" id="3914"/>
    <lineage>
        <taxon>Eukaryota</taxon>
        <taxon>Viridiplantae</taxon>
        <taxon>Streptophyta</taxon>
        <taxon>Embryophyta</taxon>
        <taxon>Tracheophyta</taxon>
        <taxon>Spermatophyta</taxon>
        <taxon>Magnoliopsida</taxon>
        <taxon>eudicotyledons</taxon>
        <taxon>Gunneridae</taxon>
        <taxon>Pentapetalae</taxon>
        <taxon>rosids</taxon>
        <taxon>fabids</taxon>
        <taxon>Fabales</taxon>
        <taxon>Fabaceae</taxon>
        <taxon>Papilionoideae</taxon>
        <taxon>50 kb inversion clade</taxon>
        <taxon>NPAAA clade</taxon>
        <taxon>indigoferoid/millettioid clade</taxon>
        <taxon>Phaseoleae</taxon>
        <taxon>Vigna</taxon>
    </lineage>
</organism>
<proteinExistence type="predicted"/>